<dbReference type="Proteomes" id="UP000030661">
    <property type="component" value="Unassembled WGS sequence"/>
</dbReference>
<dbReference type="InterPro" id="IPR011989">
    <property type="entry name" value="ARM-like"/>
</dbReference>
<feature type="repeat" description="TPR" evidence="1">
    <location>
        <begin position="84"/>
        <end position="117"/>
    </location>
</feature>
<dbReference type="AlphaFoldDB" id="A0A081BWL9"/>
<reference evidence="2" key="1">
    <citation type="journal article" date="2015" name="PeerJ">
        <title>First genomic representation of candidate bacterial phylum KSB3 points to enhanced environmental sensing as a trigger of wastewater bulking.</title>
        <authorList>
            <person name="Sekiguchi Y."/>
            <person name="Ohashi A."/>
            <person name="Parks D.H."/>
            <person name="Yamauchi T."/>
            <person name="Tyson G.W."/>
            <person name="Hugenholtz P."/>
        </authorList>
    </citation>
    <scope>NUCLEOTIDE SEQUENCE [LARGE SCALE GENOMIC DNA]</scope>
</reference>
<dbReference type="SMART" id="SM00028">
    <property type="entry name" value="TPR"/>
    <property type="match status" value="4"/>
</dbReference>
<dbReference type="Gene3D" id="1.25.10.10">
    <property type="entry name" value="Leucine-rich Repeat Variant"/>
    <property type="match status" value="1"/>
</dbReference>
<dbReference type="HOGENOM" id="CLU_299511_0_0_0"/>
<sequence length="1001" mass="114884">MMNFFATDSPERKIERLLAQGERLFQHGKEREAFEKFEEAAAILPEASKPSLAMGRAYFRRQEYDLALKHYYKGLYFCEITDEPAILCEIAQVYLSMKRYDVAEEKLLKALRLDPNFTLAIQGLAHIYFQTGRISESIAQQKILQQQYPGDQQIIQKLVDSFRLLGEYQEARNVLQNVLKLPHASGWFAAQEPLTQQLRELSFPDGTECGLKERLYARYGNICLGTLRDNGLDLHFTSSLALSMSALQITLRRFAYFVQTFSWEITCVVACEKSSSLLSALIASLLNVSVKNVSKVMKTDSVLVVQFYLKESRQFRKLLKKLSRRTQKIITFAFLAQIHGEEEEYLPDILGIPVTQETKISWKNLNDLFSPPWRDIPFLGTSVNISEAVIEQFLDELHALPVENDLQQQVTYYAETGSLLRKHLTLRTEHSSDDVLLEGSSLEELLHLLRTSRKSELYMILPRLSSESLIVEEIQVMLKTLYFARQESGMRRTIGTLLLSRQQEIGFNTLVEWFHESTEIGTKIALLNTLVLSSHRKVSDVVAEALRHPREEVRSCASCYLEKLDHAEPFTELWSMLLQDTPEIIARTIRYLYARRADILFTYLRNLFRHLDARVIHEVLTVVEQLENPEYIAEVLQLLRYDDQQIIAHAILTIGAIGDIDCGCQLLPFLEHENPDLRYAAAASLTRLERQRSIIFLMERLRKESLDVQERLLGLLGEVGLQETAPFIVQFGEQHIEHPHIVAAALQTLAVLKHRRSLPFVRKVASRFPTEANLLAYMTIVAEIGEEKDFENLITFLDHPPLIQFRVAALLYRKGFKKYFCVLQDGLRSRKLRSNLLAVSMLAEIRDEASIMEIFSAFRKNIPVLDQKIVLLLARQNTLVEYVQVFRSLPSSETGPILQGILRAVKTTESLQDVRQMLAVYSAFLGTDKLSAIYDLVSPEYSDVLQRGTMIWLAQNDPEKSRALIQQRMQDAHIDIANTAYDLWQELQGVITERQAEKPGF</sequence>
<evidence type="ECO:0000256" key="1">
    <source>
        <dbReference type="PROSITE-ProRule" id="PRU00339"/>
    </source>
</evidence>
<keyword evidence="1" id="KW-0802">TPR repeat</keyword>
<dbReference type="Pfam" id="PF13181">
    <property type="entry name" value="TPR_8"/>
    <property type="match status" value="1"/>
</dbReference>
<dbReference type="InterPro" id="IPR019734">
    <property type="entry name" value="TPR_rpt"/>
</dbReference>
<dbReference type="InterPro" id="IPR011990">
    <property type="entry name" value="TPR-like_helical_dom_sf"/>
</dbReference>
<name>A0A081BWL9_VECG1</name>
<accession>A0A081BWL9</accession>
<dbReference type="eggNOG" id="COG0457">
    <property type="taxonomic scope" value="Bacteria"/>
</dbReference>
<dbReference type="eggNOG" id="COG1413">
    <property type="taxonomic scope" value="Bacteria"/>
</dbReference>
<dbReference type="InterPro" id="IPR016024">
    <property type="entry name" value="ARM-type_fold"/>
</dbReference>
<evidence type="ECO:0000313" key="3">
    <source>
        <dbReference type="Proteomes" id="UP000030661"/>
    </source>
</evidence>
<dbReference type="Pfam" id="PF13646">
    <property type="entry name" value="HEAT_2"/>
    <property type="match status" value="1"/>
</dbReference>
<dbReference type="EMBL" id="DF820465">
    <property type="protein sequence ID" value="GAK56724.1"/>
    <property type="molecule type" value="Genomic_DNA"/>
</dbReference>
<dbReference type="SUPFAM" id="SSF48452">
    <property type="entry name" value="TPR-like"/>
    <property type="match status" value="1"/>
</dbReference>
<organism evidence="2">
    <name type="scientific">Vecturithrix granuli</name>
    <dbReference type="NCBI Taxonomy" id="1499967"/>
    <lineage>
        <taxon>Bacteria</taxon>
        <taxon>Candidatus Moduliflexota</taxon>
        <taxon>Candidatus Vecturitrichia</taxon>
        <taxon>Candidatus Vecturitrichales</taxon>
        <taxon>Candidatus Vecturitrichaceae</taxon>
        <taxon>Candidatus Vecturithrix</taxon>
    </lineage>
</organism>
<keyword evidence="3" id="KW-1185">Reference proteome</keyword>
<gene>
    <name evidence="2" type="ORF">U27_03687</name>
</gene>
<proteinExistence type="predicted"/>
<evidence type="ECO:0000313" key="2">
    <source>
        <dbReference type="EMBL" id="GAK56724.1"/>
    </source>
</evidence>
<dbReference type="SUPFAM" id="SSF48371">
    <property type="entry name" value="ARM repeat"/>
    <property type="match status" value="2"/>
</dbReference>
<dbReference type="Gene3D" id="1.25.40.10">
    <property type="entry name" value="Tetratricopeptide repeat domain"/>
    <property type="match status" value="1"/>
</dbReference>
<protein>
    <submittedName>
        <fullName evidence="2">TPR repeat protein</fullName>
    </submittedName>
</protein>
<dbReference type="PROSITE" id="PS50005">
    <property type="entry name" value="TPR"/>
    <property type="match status" value="1"/>
</dbReference>
<dbReference type="STRING" id="1499967.U27_03687"/>